<feature type="region of interest" description="Disordered" evidence="1">
    <location>
        <begin position="1"/>
        <end position="183"/>
    </location>
</feature>
<keyword evidence="2" id="KW-1133">Transmembrane helix</keyword>
<dbReference type="AlphaFoldDB" id="A0A1H5T074"/>
<protein>
    <submittedName>
        <fullName evidence="4">Uncharacterized protein</fullName>
    </submittedName>
</protein>
<dbReference type="EMBL" id="FNVN01000001">
    <property type="protein sequence ID" value="SEF56233.1"/>
    <property type="molecule type" value="Genomic_DNA"/>
</dbReference>
<dbReference type="Proteomes" id="UP000236740">
    <property type="component" value="Unassembled WGS sequence"/>
</dbReference>
<keyword evidence="2" id="KW-0812">Transmembrane</keyword>
<dbReference type="Proteomes" id="UP000296733">
    <property type="component" value="Chromosome"/>
</dbReference>
<evidence type="ECO:0000256" key="2">
    <source>
        <dbReference type="SAM" id="Phobius"/>
    </source>
</evidence>
<name>A0A1H5T074_9EURY</name>
<dbReference type="KEGG" id="hlm:DV707_07065"/>
<sequence length="242" mass="24128">MYSDPRRDPTNWGADDNEDFDDTGVTGGGRVDTTSEPSGPGNGVDFGGVAGDSDPSDAPGAGGSDDDDSGGSSVPPSDAYVGDDGDEEYDPPSDPSSDGPALPGPGGSDAEPPDPDPDPPPDTGGSTGGSNSGDAGDPYQNDPRQDPNNWDPDVDDGSVPTSWDEVPNLIGSDSGSHIFDPDSEQSVARPLMNFDDALRSRLAELSGQETSGISLPLVGAISAGAVAILVAIVAVVASGGDG</sequence>
<gene>
    <name evidence="3" type="ORF">DV707_07065</name>
    <name evidence="4" type="ORF">SAMN04488133_0133</name>
</gene>
<organism evidence="4 5">
    <name type="scientific">Halobellus limi</name>
    <dbReference type="NCBI Taxonomy" id="699433"/>
    <lineage>
        <taxon>Archaea</taxon>
        <taxon>Methanobacteriati</taxon>
        <taxon>Methanobacteriota</taxon>
        <taxon>Stenosarchaea group</taxon>
        <taxon>Halobacteria</taxon>
        <taxon>Halobacteriales</taxon>
        <taxon>Haloferacaceae</taxon>
        <taxon>Halobellus</taxon>
    </lineage>
</organism>
<evidence type="ECO:0000313" key="3">
    <source>
        <dbReference type="EMBL" id="QCC47440.1"/>
    </source>
</evidence>
<dbReference type="EMBL" id="CP031311">
    <property type="protein sequence ID" value="QCC47440.1"/>
    <property type="molecule type" value="Genomic_DNA"/>
</dbReference>
<evidence type="ECO:0000313" key="6">
    <source>
        <dbReference type="Proteomes" id="UP000296733"/>
    </source>
</evidence>
<dbReference type="GeneID" id="39857835"/>
<evidence type="ECO:0000256" key="1">
    <source>
        <dbReference type="SAM" id="MobiDB-lite"/>
    </source>
</evidence>
<reference evidence="4 5" key="1">
    <citation type="submission" date="2016-10" db="EMBL/GenBank/DDBJ databases">
        <authorList>
            <person name="de Groot N.N."/>
        </authorList>
    </citation>
    <scope>NUCLEOTIDE SEQUENCE [LARGE SCALE GENOMIC DNA]</scope>
    <source>
        <strain evidence="4 5">CGMCC 1.10331</strain>
    </source>
</reference>
<evidence type="ECO:0000313" key="4">
    <source>
        <dbReference type="EMBL" id="SEF56233.1"/>
    </source>
</evidence>
<reference evidence="3 6" key="2">
    <citation type="journal article" date="2019" name="Nat. Commun.">
        <title>A new type of DNA phosphorothioation-based antiviral system in archaea.</title>
        <authorList>
            <person name="Xiong L."/>
            <person name="Liu S."/>
            <person name="Chen S."/>
            <person name="Xiao Y."/>
            <person name="Zhu B."/>
            <person name="Gao Y."/>
            <person name="Zhang Y."/>
            <person name="Chen B."/>
            <person name="Luo J."/>
            <person name="Deng Z."/>
            <person name="Chen X."/>
            <person name="Wang L."/>
            <person name="Chen S."/>
        </authorList>
    </citation>
    <scope>NUCLEOTIDE SEQUENCE [LARGE SCALE GENOMIC DNA]</scope>
    <source>
        <strain evidence="3 6">CGMCC 1.10331</strain>
    </source>
</reference>
<evidence type="ECO:0000313" key="5">
    <source>
        <dbReference type="Proteomes" id="UP000236740"/>
    </source>
</evidence>
<keyword evidence="5" id="KW-1185">Reference proteome</keyword>
<feature type="compositionally biased region" description="Acidic residues" evidence="1">
    <location>
        <begin position="81"/>
        <end position="91"/>
    </location>
</feature>
<feature type="compositionally biased region" description="Gly residues" evidence="1">
    <location>
        <begin position="40"/>
        <end position="50"/>
    </location>
</feature>
<feature type="compositionally biased region" description="Low complexity" evidence="1">
    <location>
        <begin position="70"/>
        <end position="79"/>
    </location>
</feature>
<dbReference type="RefSeq" id="WP_103989958.1">
    <property type="nucleotide sequence ID" value="NZ_CP031311.1"/>
</dbReference>
<keyword evidence="2" id="KW-0472">Membrane</keyword>
<proteinExistence type="predicted"/>
<feature type="transmembrane region" description="Helical" evidence="2">
    <location>
        <begin position="215"/>
        <end position="237"/>
    </location>
</feature>
<accession>A0A1H5T074</accession>